<dbReference type="EMBL" id="JBHSKX010000001">
    <property type="protein sequence ID" value="MFC5366866.1"/>
    <property type="molecule type" value="Genomic_DNA"/>
</dbReference>
<organism evidence="1 2">
    <name type="scientific">Salinirubrum litoreum</name>
    <dbReference type="NCBI Taxonomy" id="1126234"/>
    <lineage>
        <taxon>Archaea</taxon>
        <taxon>Methanobacteriati</taxon>
        <taxon>Methanobacteriota</taxon>
        <taxon>Stenosarchaea group</taxon>
        <taxon>Halobacteria</taxon>
        <taxon>Halobacteriales</taxon>
        <taxon>Haloferacaceae</taxon>
        <taxon>Salinirubrum</taxon>
    </lineage>
</organism>
<name>A0ABD5RAI1_9EURY</name>
<dbReference type="AlphaFoldDB" id="A0ABD5RAI1"/>
<reference evidence="1 2" key="1">
    <citation type="journal article" date="2019" name="Int. J. Syst. Evol. Microbiol.">
        <title>The Global Catalogue of Microorganisms (GCM) 10K type strain sequencing project: providing services to taxonomists for standard genome sequencing and annotation.</title>
        <authorList>
            <consortium name="The Broad Institute Genomics Platform"/>
            <consortium name="The Broad Institute Genome Sequencing Center for Infectious Disease"/>
            <person name="Wu L."/>
            <person name="Ma J."/>
        </authorList>
    </citation>
    <scope>NUCLEOTIDE SEQUENCE [LARGE SCALE GENOMIC DNA]</scope>
    <source>
        <strain evidence="1 2">CGMCC 1.12237</strain>
    </source>
</reference>
<dbReference type="Proteomes" id="UP001596201">
    <property type="component" value="Unassembled WGS sequence"/>
</dbReference>
<gene>
    <name evidence="1" type="ORF">ACFPJ5_07925</name>
</gene>
<dbReference type="RefSeq" id="WP_227227800.1">
    <property type="nucleotide sequence ID" value="NZ_JAJCVJ010000001.1"/>
</dbReference>
<evidence type="ECO:0000313" key="2">
    <source>
        <dbReference type="Proteomes" id="UP001596201"/>
    </source>
</evidence>
<evidence type="ECO:0008006" key="3">
    <source>
        <dbReference type="Google" id="ProtNLM"/>
    </source>
</evidence>
<comment type="caution">
    <text evidence="1">The sequence shown here is derived from an EMBL/GenBank/DDBJ whole genome shotgun (WGS) entry which is preliminary data.</text>
</comment>
<protein>
    <recommendedName>
        <fullName evidence="3">Outer membrane lipoprotein-sorting protein</fullName>
    </recommendedName>
</protein>
<sequence>MPSTSSTPDSDRNRGPRRVLVAGCLALLVITAGCNGLLGFDGETTPDADSSLDPATVPGVDTNDSVDANRLASAHADTLSNRSFTAEQRVVVRGANGSILRETHSVSRMAANRTRYRFEQTIAGPAAVENDRNATVRLFADGQRAYRSLRVDERTQQELVRGADGEPLDPRAAFGPQPTLRNRIELVLGVAENTSVSATDDSVTITGTADGSALGPMSRDLRAVENGTVSVTVAPNGRVIEYTIAYDARLDDESVRVRETVAIFGVGETNIVRPAWVAEITEEDATTEDRRLPPALTTVGLLRH</sequence>
<proteinExistence type="predicted"/>
<accession>A0ABD5RAI1</accession>
<evidence type="ECO:0000313" key="1">
    <source>
        <dbReference type="EMBL" id="MFC5366866.1"/>
    </source>
</evidence>
<keyword evidence="2" id="KW-1185">Reference proteome</keyword>